<keyword evidence="6" id="KW-1185">Reference proteome</keyword>
<dbReference type="OrthoDB" id="341587at2759"/>
<dbReference type="InParanoid" id="A0A4W3K9C4"/>
<dbReference type="InterPro" id="IPR052410">
    <property type="entry name" value="DRC5"/>
</dbReference>
<protein>
    <submittedName>
        <fullName evidence="5">T-complex-associated-testis-expressed 1</fullName>
    </submittedName>
</protein>
<dbReference type="OMA" id="PVCHVAR"/>
<evidence type="ECO:0000256" key="3">
    <source>
        <dbReference type="ARBA" id="ARBA00023212"/>
    </source>
</evidence>
<dbReference type="GeneID" id="103181601"/>
<dbReference type="AlphaFoldDB" id="A0A4W3K9C4"/>
<evidence type="ECO:0000313" key="6">
    <source>
        <dbReference type="Proteomes" id="UP000314986"/>
    </source>
</evidence>
<evidence type="ECO:0000256" key="2">
    <source>
        <dbReference type="ARBA" id="ARBA00022490"/>
    </source>
</evidence>
<name>A0A4W3K9C4_CALMI</name>
<gene>
    <name evidence="5" type="primary">tcte1</name>
</gene>
<reference evidence="6" key="3">
    <citation type="journal article" date="2014" name="Nature">
        <title>Elephant shark genome provides unique insights into gnathostome evolution.</title>
        <authorList>
            <consortium name="International Elephant Shark Genome Sequencing Consortium"/>
            <person name="Venkatesh B."/>
            <person name="Lee A.P."/>
            <person name="Ravi V."/>
            <person name="Maurya A.K."/>
            <person name="Lian M.M."/>
            <person name="Swann J.B."/>
            <person name="Ohta Y."/>
            <person name="Flajnik M.F."/>
            <person name="Sutoh Y."/>
            <person name="Kasahara M."/>
            <person name="Hoon S."/>
            <person name="Gangu V."/>
            <person name="Roy S.W."/>
            <person name="Irimia M."/>
            <person name="Korzh V."/>
            <person name="Kondrychyn I."/>
            <person name="Lim Z.W."/>
            <person name="Tay B.H."/>
            <person name="Tohari S."/>
            <person name="Kong K.W."/>
            <person name="Ho S."/>
            <person name="Lorente-Galdos B."/>
            <person name="Quilez J."/>
            <person name="Marques-Bonet T."/>
            <person name="Raney B.J."/>
            <person name="Ingham P.W."/>
            <person name="Tay A."/>
            <person name="Hillier L.W."/>
            <person name="Minx P."/>
            <person name="Boehm T."/>
            <person name="Wilson R.K."/>
            <person name="Brenner S."/>
            <person name="Warren W.C."/>
        </authorList>
    </citation>
    <scope>NUCLEOTIDE SEQUENCE [LARGE SCALE GENOMIC DNA]</scope>
</reference>
<accession>A0A4W3K9C4</accession>
<dbReference type="Ensembl" id="ENSCMIT00000041710.1">
    <property type="protein sequence ID" value="ENSCMIP00000041130.1"/>
    <property type="gene ID" value="ENSCMIG00000017148.1"/>
</dbReference>
<reference evidence="6" key="2">
    <citation type="journal article" date="2007" name="PLoS Biol.">
        <title>Survey sequencing and comparative analysis of the elephant shark (Callorhinchus milii) genome.</title>
        <authorList>
            <person name="Venkatesh B."/>
            <person name="Kirkness E.F."/>
            <person name="Loh Y.H."/>
            <person name="Halpern A.L."/>
            <person name="Lee A.P."/>
            <person name="Johnson J."/>
            <person name="Dandona N."/>
            <person name="Viswanathan L.D."/>
            <person name="Tay A."/>
            <person name="Venter J.C."/>
            <person name="Strausberg R.L."/>
            <person name="Brenner S."/>
        </authorList>
    </citation>
    <scope>NUCLEOTIDE SEQUENCE [LARGE SCALE GENOMIC DNA]</scope>
</reference>
<dbReference type="RefSeq" id="XP_042189411.1">
    <property type="nucleotide sequence ID" value="XM_042333477.1"/>
</dbReference>
<keyword evidence="2" id="KW-0963">Cytoplasm</keyword>
<comment type="subcellular location">
    <subcellularLocation>
        <location evidence="1">Cytoplasm</location>
        <location evidence="1">Cytoskeleton</location>
    </subcellularLocation>
</comment>
<dbReference type="Proteomes" id="UP000314986">
    <property type="component" value="Unassembled WGS sequence"/>
</dbReference>
<dbReference type="SMART" id="SM00368">
    <property type="entry name" value="LRR_RI"/>
    <property type="match status" value="5"/>
</dbReference>
<proteinExistence type="predicted"/>
<dbReference type="Gene3D" id="3.80.10.10">
    <property type="entry name" value="Ribonuclease Inhibitor"/>
    <property type="match status" value="2"/>
</dbReference>
<evidence type="ECO:0000256" key="1">
    <source>
        <dbReference type="ARBA" id="ARBA00004245"/>
    </source>
</evidence>
<evidence type="ECO:0000313" key="5">
    <source>
        <dbReference type="Ensembl" id="ENSCMIP00000041130.1"/>
    </source>
</evidence>
<feature type="region of interest" description="Disordered" evidence="4">
    <location>
        <begin position="1"/>
        <end position="30"/>
    </location>
</feature>
<reference evidence="5" key="4">
    <citation type="submission" date="2025-08" db="UniProtKB">
        <authorList>
            <consortium name="Ensembl"/>
        </authorList>
    </citation>
    <scope>IDENTIFICATION</scope>
</reference>
<dbReference type="PANTHER" id="PTHR24107">
    <property type="entry name" value="YNEIN REGULATORY COMPLEX SUBUNIT 5"/>
    <property type="match status" value="1"/>
</dbReference>
<keyword evidence="3" id="KW-0206">Cytoskeleton</keyword>
<reference evidence="5" key="5">
    <citation type="submission" date="2025-09" db="UniProtKB">
        <authorList>
            <consortium name="Ensembl"/>
        </authorList>
    </citation>
    <scope>IDENTIFICATION</scope>
</reference>
<dbReference type="SUPFAM" id="SSF52047">
    <property type="entry name" value="RNI-like"/>
    <property type="match status" value="1"/>
</dbReference>
<dbReference type="InterPro" id="IPR001611">
    <property type="entry name" value="Leu-rich_rpt"/>
</dbReference>
<dbReference type="PANTHER" id="PTHR24107:SF20">
    <property type="entry name" value="DYNEIN REGULATORY COMPLEX SUBUNIT 5"/>
    <property type="match status" value="1"/>
</dbReference>
<dbReference type="STRING" id="7868.ENSCMIP00000041130"/>
<dbReference type="Pfam" id="PF13516">
    <property type="entry name" value="LRR_6"/>
    <property type="match status" value="4"/>
</dbReference>
<dbReference type="InterPro" id="IPR032675">
    <property type="entry name" value="LRR_dom_sf"/>
</dbReference>
<dbReference type="GeneTree" id="ENSGT00940000159341"/>
<dbReference type="GO" id="GO:0005856">
    <property type="term" value="C:cytoskeleton"/>
    <property type="evidence" value="ECO:0007669"/>
    <property type="project" value="UniProtKB-SubCell"/>
</dbReference>
<sequence length="470" mass="53397">MTSMSKTATEMDQHNLSPSSDPNKNAASDPRRMRRIIAEDPEWSLATVPTLVDLCLNHIITNFGSNPILKRLLKHHKERVLEKISTEIPIQVTANLVGDEGYWRRCCLECWEVCDMSKHGGSWKSMFFERLLKNIIEHFIPETTDQVVILELVPLCKNYVRRLEISQLLPPVKQLPEVEEDDISEVGSNSETSLDHFDFSMLLPKLLKLEELHVTYGVKDCGMNFEWSIFEFTNTDCRLLAKAIKACISLKVLKLTRNKIDDDKLRVLIKHMLDHPSLMELDLSHNKIGDRGTRAIAKLVLSSKLEKIDLCNNEIKAHGAKALSYKLRRYTTLRSLNLRLNQIGDDGGQAIGRALIKSPTLEEIHLGSNELTEPMAMVLSEVLAKNSVLKCIDLSCNSIGPDGGKQLQEGIAKNRTLLKFDLRLTEINQETEYFINQVLYNNQERVREDMCKQKLVKATNSSTTDAPYSI</sequence>
<evidence type="ECO:0000256" key="4">
    <source>
        <dbReference type="SAM" id="MobiDB-lite"/>
    </source>
</evidence>
<feature type="compositionally biased region" description="Polar residues" evidence="4">
    <location>
        <begin position="1"/>
        <end position="26"/>
    </location>
</feature>
<organism evidence="5 6">
    <name type="scientific">Callorhinchus milii</name>
    <name type="common">Ghost shark</name>
    <dbReference type="NCBI Taxonomy" id="7868"/>
    <lineage>
        <taxon>Eukaryota</taxon>
        <taxon>Metazoa</taxon>
        <taxon>Chordata</taxon>
        <taxon>Craniata</taxon>
        <taxon>Vertebrata</taxon>
        <taxon>Chondrichthyes</taxon>
        <taxon>Holocephali</taxon>
        <taxon>Chimaeriformes</taxon>
        <taxon>Callorhinchidae</taxon>
        <taxon>Callorhinchus</taxon>
    </lineage>
</organism>
<reference evidence="6" key="1">
    <citation type="journal article" date="2006" name="Science">
        <title>Ancient noncoding elements conserved in the human genome.</title>
        <authorList>
            <person name="Venkatesh B."/>
            <person name="Kirkness E.F."/>
            <person name="Loh Y.H."/>
            <person name="Halpern A.L."/>
            <person name="Lee A.P."/>
            <person name="Johnson J."/>
            <person name="Dandona N."/>
            <person name="Viswanathan L.D."/>
            <person name="Tay A."/>
            <person name="Venter J.C."/>
            <person name="Strausberg R.L."/>
            <person name="Brenner S."/>
        </authorList>
    </citation>
    <scope>NUCLEOTIDE SEQUENCE [LARGE SCALE GENOMIC DNA]</scope>
</reference>